<sequence length="96" mass="10573">RTSKPPIWLKDYVTLSKGKANCSYPLSTCVSYENISDSYATALSSYSTVVEPQSYAEAVKDPKWIEAMKAEISALEENHTWSIVELPAGKVPIGCK</sequence>
<dbReference type="Gramene" id="OIT34578">
    <property type="protein sequence ID" value="OIT34578"/>
    <property type="gene ID" value="A4A49_58873"/>
</dbReference>
<accession>A0A314KYR3</accession>
<keyword evidence="2" id="KW-1185">Reference proteome</keyword>
<protein>
    <recommendedName>
        <fullName evidence="3">Retrovirus-related pol polyprotein from transposon tnt 1-94</fullName>
    </recommendedName>
</protein>
<feature type="non-terminal residue" evidence="1">
    <location>
        <position position="1"/>
    </location>
</feature>
<dbReference type="EMBL" id="MJEQ01000690">
    <property type="protein sequence ID" value="OIT34578.1"/>
    <property type="molecule type" value="Genomic_DNA"/>
</dbReference>
<evidence type="ECO:0008006" key="3">
    <source>
        <dbReference type="Google" id="ProtNLM"/>
    </source>
</evidence>
<proteinExistence type="predicted"/>
<dbReference type="Proteomes" id="UP000187609">
    <property type="component" value="Unassembled WGS sequence"/>
</dbReference>
<comment type="caution">
    <text evidence="1">The sequence shown here is derived from an EMBL/GenBank/DDBJ whole genome shotgun (WGS) entry which is preliminary data.</text>
</comment>
<reference evidence="1" key="1">
    <citation type="submission" date="2016-11" db="EMBL/GenBank/DDBJ databases">
        <title>The genome of Nicotiana attenuata.</title>
        <authorList>
            <person name="Xu S."/>
            <person name="Brockmoeller T."/>
            <person name="Gaquerel E."/>
            <person name="Navarro A."/>
            <person name="Kuhl H."/>
            <person name="Gase K."/>
            <person name="Ling Z."/>
            <person name="Zhou W."/>
            <person name="Kreitzer C."/>
            <person name="Stanke M."/>
            <person name="Tang H."/>
            <person name="Lyons E."/>
            <person name="Pandey P."/>
            <person name="Pandey S.P."/>
            <person name="Timmermann B."/>
            <person name="Baldwin I.T."/>
        </authorList>
    </citation>
    <scope>NUCLEOTIDE SEQUENCE [LARGE SCALE GENOMIC DNA]</scope>
    <source>
        <strain evidence="1">UT</strain>
    </source>
</reference>
<dbReference type="AlphaFoldDB" id="A0A314KYR3"/>
<evidence type="ECO:0000313" key="1">
    <source>
        <dbReference type="EMBL" id="OIT34578.1"/>
    </source>
</evidence>
<gene>
    <name evidence="1" type="ORF">A4A49_58873</name>
</gene>
<organism evidence="1 2">
    <name type="scientific">Nicotiana attenuata</name>
    <name type="common">Coyote tobacco</name>
    <dbReference type="NCBI Taxonomy" id="49451"/>
    <lineage>
        <taxon>Eukaryota</taxon>
        <taxon>Viridiplantae</taxon>
        <taxon>Streptophyta</taxon>
        <taxon>Embryophyta</taxon>
        <taxon>Tracheophyta</taxon>
        <taxon>Spermatophyta</taxon>
        <taxon>Magnoliopsida</taxon>
        <taxon>eudicotyledons</taxon>
        <taxon>Gunneridae</taxon>
        <taxon>Pentapetalae</taxon>
        <taxon>asterids</taxon>
        <taxon>lamiids</taxon>
        <taxon>Solanales</taxon>
        <taxon>Solanaceae</taxon>
        <taxon>Nicotianoideae</taxon>
        <taxon>Nicotianeae</taxon>
        <taxon>Nicotiana</taxon>
    </lineage>
</organism>
<evidence type="ECO:0000313" key="2">
    <source>
        <dbReference type="Proteomes" id="UP000187609"/>
    </source>
</evidence>
<dbReference type="STRING" id="49451.A0A314KYR3"/>
<name>A0A314KYR3_NICAT</name>
<feature type="non-terminal residue" evidence="1">
    <location>
        <position position="96"/>
    </location>
</feature>